<dbReference type="EMBL" id="JACGWU010000002">
    <property type="protein sequence ID" value="MBA8828913.1"/>
    <property type="molecule type" value="Genomic_DNA"/>
</dbReference>
<reference evidence="1 2" key="1">
    <citation type="submission" date="2020-07" db="EMBL/GenBank/DDBJ databases">
        <title>Sequencing the genomes of 1000 actinobacteria strains.</title>
        <authorList>
            <person name="Klenk H.-P."/>
        </authorList>
    </citation>
    <scope>NUCLEOTIDE SEQUENCE [LARGE SCALE GENOMIC DNA]</scope>
    <source>
        <strain evidence="1 2">DSM 23737</strain>
    </source>
</reference>
<proteinExistence type="predicted"/>
<organism evidence="1 2">
    <name type="scientific">Alpinimonas psychrophila</name>
    <dbReference type="NCBI Taxonomy" id="748908"/>
    <lineage>
        <taxon>Bacteria</taxon>
        <taxon>Bacillati</taxon>
        <taxon>Actinomycetota</taxon>
        <taxon>Actinomycetes</taxon>
        <taxon>Micrococcales</taxon>
        <taxon>Microbacteriaceae</taxon>
        <taxon>Alpinimonas</taxon>
    </lineage>
</organism>
<evidence type="ECO:0000313" key="1">
    <source>
        <dbReference type="EMBL" id="MBA8828913.1"/>
    </source>
</evidence>
<dbReference type="Proteomes" id="UP000524237">
    <property type="component" value="Unassembled WGS sequence"/>
</dbReference>
<dbReference type="AlphaFoldDB" id="A0A7W3JTE1"/>
<sequence length="195" mass="21723">MTDRKLPPEAILRNADLSASKLSWRDVDEGIRRGDVERIAPGTYARTGLIDDDAASLASIALRKPSATICLLSALDRHDLTDTIPSRIDIAVPRGSRPLKTPYSRIAWHHFDTSTFTVGRKQVEIVDGIFIGLYGAERTIIDTFRLRHLMGSDIANEALKRWLRIPGSQPSELLKMALSFPKALPQLRNSLEVLL</sequence>
<accession>A0A7W3JTE1</accession>
<gene>
    <name evidence="1" type="ORF">FB555_001011</name>
</gene>
<name>A0A7W3JTE1_9MICO</name>
<protein>
    <submittedName>
        <fullName evidence="1">Putative transcriptional regulator of viral defense system</fullName>
    </submittedName>
</protein>
<keyword evidence="2" id="KW-1185">Reference proteome</keyword>
<comment type="caution">
    <text evidence="1">The sequence shown here is derived from an EMBL/GenBank/DDBJ whole genome shotgun (WGS) entry which is preliminary data.</text>
</comment>
<evidence type="ECO:0000313" key="2">
    <source>
        <dbReference type="Proteomes" id="UP000524237"/>
    </source>
</evidence>
<dbReference type="RefSeq" id="WP_182484355.1">
    <property type="nucleotide sequence ID" value="NZ_JACGWU010000002.1"/>
</dbReference>